<dbReference type="PRINTS" id="PR00368">
    <property type="entry name" value="FADPNR"/>
</dbReference>
<proteinExistence type="inferred from homology"/>
<dbReference type="Proteomes" id="UP000585638">
    <property type="component" value="Unassembled WGS sequence"/>
</dbReference>
<evidence type="ECO:0000259" key="6">
    <source>
        <dbReference type="Pfam" id="PF07992"/>
    </source>
</evidence>
<dbReference type="InterPro" id="IPR036188">
    <property type="entry name" value="FAD/NAD-bd_sf"/>
</dbReference>
<dbReference type="Pfam" id="PF07992">
    <property type="entry name" value="Pyr_redox_2"/>
    <property type="match status" value="1"/>
</dbReference>
<dbReference type="AlphaFoldDB" id="A0A7W9NLQ7"/>
<comment type="caution">
    <text evidence="7">The sequence shown here is derived from an EMBL/GenBank/DDBJ whole genome shotgun (WGS) entry which is preliminary data.</text>
</comment>
<keyword evidence="3" id="KW-0274">FAD</keyword>
<organism evidence="7 8">
    <name type="scientific">Kutzneria kofuensis</name>
    <dbReference type="NCBI Taxonomy" id="103725"/>
    <lineage>
        <taxon>Bacteria</taxon>
        <taxon>Bacillati</taxon>
        <taxon>Actinomycetota</taxon>
        <taxon>Actinomycetes</taxon>
        <taxon>Pseudonocardiales</taxon>
        <taxon>Pseudonocardiaceae</taxon>
        <taxon>Kutzneria</taxon>
    </lineage>
</organism>
<evidence type="ECO:0000313" key="7">
    <source>
        <dbReference type="EMBL" id="MBB5896573.1"/>
    </source>
</evidence>
<evidence type="ECO:0000256" key="2">
    <source>
        <dbReference type="ARBA" id="ARBA00022630"/>
    </source>
</evidence>
<keyword evidence="2" id="KW-0285">Flavoprotein</keyword>
<evidence type="ECO:0000256" key="1">
    <source>
        <dbReference type="ARBA" id="ARBA00005272"/>
    </source>
</evidence>
<gene>
    <name evidence="7" type="ORF">BJ998_007769</name>
</gene>
<dbReference type="PANTHER" id="PTHR43706:SF45">
    <property type="entry name" value="NADH DEHYDROGENASE-LIKE PROTEIN RV1812C"/>
    <property type="match status" value="1"/>
</dbReference>
<dbReference type="InterPro" id="IPR045024">
    <property type="entry name" value="NDH-2"/>
</dbReference>
<dbReference type="Gene3D" id="3.50.50.100">
    <property type="match status" value="1"/>
</dbReference>
<reference evidence="7 8" key="1">
    <citation type="submission" date="2020-08" db="EMBL/GenBank/DDBJ databases">
        <title>Sequencing the genomes of 1000 actinobacteria strains.</title>
        <authorList>
            <person name="Klenk H.-P."/>
        </authorList>
    </citation>
    <scope>NUCLEOTIDE SEQUENCE [LARGE SCALE GENOMIC DNA]</scope>
    <source>
        <strain evidence="7 8">DSM 43851</strain>
    </source>
</reference>
<dbReference type="InterPro" id="IPR023753">
    <property type="entry name" value="FAD/NAD-binding_dom"/>
</dbReference>
<dbReference type="EC" id="1.6.99.3" evidence="7"/>
<evidence type="ECO:0000256" key="3">
    <source>
        <dbReference type="ARBA" id="ARBA00022827"/>
    </source>
</evidence>
<sequence length="442" mass="48387">MSDGRSPHRPRVLVVGTGFAGYHCLRMLERRLPRGQVEVVAVNPTDYMLYVPLLPEVAGGTLDPRRVAVALRPRLPQTWLVLGHVVDLDVVGRRCTAVDVEGRCHGLDFDWLVVASGSVTRLLSIPGVGEHARGFKSVAEAVFLRDHVLRQLEFAELADDPHERAARVTFVVVGAGYTGTELVAHASLLTRDAVRNRRQLSEHDIRWVLVDIAPRVLPGLDERLSEPTLRVLLARGIDVRLRSSVAEVTEQCVRLTDGAEIPTRTVVWCVGVRPDPLVQALGLPTEQGRLIVDDYLRVPGSPHVYAAGDVAAVADRRHPGRLTPMTAQHAQRQGRTVAINLAACLGHGRPRRYRHRDLGFVVDLGAGDAVADPLHIPLEGCLATAVARGYHLLALPGNRLRVATDWLIDLVTDRQLVQFGMVPEQGIRLTECDRLPAAGPVS</sequence>
<evidence type="ECO:0000256" key="4">
    <source>
        <dbReference type="ARBA" id="ARBA00023002"/>
    </source>
</evidence>
<dbReference type="PANTHER" id="PTHR43706">
    <property type="entry name" value="NADH DEHYDROGENASE"/>
    <property type="match status" value="1"/>
</dbReference>
<dbReference type="SUPFAM" id="SSF51905">
    <property type="entry name" value="FAD/NAD(P)-binding domain"/>
    <property type="match status" value="1"/>
</dbReference>
<evidence type="ECO:0000313" key="8">
    <source>
        <dbReference type="Proteomes" id="UP000585638"/>
    </source>
</evidence>
<accession>A0A7W9NLQ7</accession>
<dbReference type="GO" id="GO:0003954">
    <property type="term" value="F:NADH dehydrogenase activity"/>
    <property type="evidence" value="ECO:0007669"/>
    <property type="project" value="InterPro"/>
</dbReference>
<name>A0A7W9NLQ7_9PSEU</name>
<keyword evidence="5" id="KW-0520">NAD</keyword>
<comment type="similarity">
    <text evidence="1">Belongs to the NADH dehydrogenase family.</text>
</comment>
<keyword evidence="4 7" id="KW-0560">Oxidoreductase</keyword>
<dbReference type="EMBL" id="JACHIR010000001">
    <property type="protein sequence ID" value="MBB5896573.1"/>
    <property type="molecule type" value="Genomic_DNA"/>
</dbReference>
<keyword evidence="8" id="KW-1185">Reference proteome</keyword>
<feature type="domain" description="FAD/NAD(P)-binding" evidence="6">
    <location>
        <begin position="11"/>
        <end position="334"/>
    </location>
</feature>
<dbReference type="RefSeq" id="WP_184868207.1">
    <property type="nucleotide sequence ID" value="NZ_BAAAWY010000016.1"/>
</dbReference>
<evidence type="ECO:0000256" key="5">
    <source>
        <dbReference type="ARBA" id="ARBA00023027"/>
    </source>
</evidence>
<protein>
    <submittedName>
        <fullName evidence="7">NADH dehydrogenase</fullName>
        <ecNumber evidence="7">1.6.99.3</ecNumber>
    </submittedName>
</protein>